<dbReference type="InterPro" id="IPR050697">
    <property type="entry name" value="Adenylyl/Guanylyl_Cyclase_3/4"/>
</dbReference>
<dbReference type="SUPFAM" id="SSF49879">
    <property type="entry name" value="SMAD/FHA domain"/>
    <property type="match status" value="1"/>
</dbReference>
<dbReference type="PROSITE" id="PS50125">
    <property type="entry name" value="GUANYLATE_CYCLASE_2"/>
    <property type="match status" value="1"/>
</dbReference>
<dbReference type="InterPro" id="IPR000253">
    <property type="entry name" value="FHA_dom"/>
</dbReference>
<dbReference type="CDD" id="cd07302">
    <property type="entry name" value="CHD"/>
    <property type="match status" value="1"/>
</dbReference>
<gene>
    <name evidence="3" type="ORF">ABSH63_02025</name>
</gene>
<organism evidence="3 4">
    <name type="scientific">Sinimarinibacterium thermocellulolyticum</name>
    <dbReference type="NCBI Taxonomy" id="3170016"/>
    <lineage>
        <taxon>Bacteria</taxon>
        <taxon>Pseudomonadati</taxon>
        <taxon>Pseudomonadota</taxon>
        <taxon>Gammaproteobacteria</taxon>
        <taxon>Nevskiales</taxon>
        <taxon>Nevskiaceae</taxon>
        <taxon>Sinimarinibacterium</taxon>
    </lineage>
</organism>
<feature type="domain" description="FHA" evidence="1">
    <location>
        <begin position="207"/>
        <end position="250"/>
    </location>
</feature>
<dbReference type="InterPro" id="IPR008984">
    <property type="entry name" value="SMAD_FHA_dom_sf"/>
</dbReference>
<dbReference type="Gene3D" id="3.30.70.1230">
    <property type="entry name" value="Nucleotide cyclase"/>
    <property type="match status" value="1"/>
</dbReference>
<dbReference type="InterPro" id="IPR001054">
    <property type="entry name" value="A/G_cyclase"/>
</dbReference>
<dbReference type="Gene3D" id="2.60.200.20">
    <property type="match status" value="1"/>
</dbReference>
<protein>
    <submittedName>
        <fullName evidence="3">Adenylate/guanylate cyclase domain-containing protein</fullName>
    </submittedName>
</protein>
<sequence>MSQRAVLFADVVGSTALYRRLGDDAAEALIRSALERIAETARGFGGRLVKTIGDCAMCELPDADAAARTSIEVQRQARQPVRTGESPVLFRIGFMHGPVVVRDDDVFGDAVNIAARLCDMAKAEQILTTEATSALLSPELRANLRLFDQTPVKGVTQSLVIVQLLWDRRAATQIFIAPSEVALPASTGLVLTYGGQTLSISAQKTPFTIGREEGCSLVVPSPFASRVHARIELHRGKYTLVDESTNGTYVRPEGADADRYVYIRREVFTLLGRGVFALGERPDDGLAHLLAYEVS</sequence>
<accession>A0ABV2A6H3</accession>
<comment type="caution">
    <text evidence="3">The sequence shown here is derived from an EMBL/GenBank/DDBJ whole genome shotgun (WGS) entry which is preliminary data.</text>
</comment>
<dbReference type="CDD" id="cd00060">
    <property type="entry name" value="FHA"/>
    <property type="match status" value="1"/>
</dbReference>
<dbReference type="PANTHER" id="PTHR43081">
    <property type="entry name" value="ADENYLATE CYCLASE, TERMINAL-DIFFERENTIATION SPECIFIC-RELATED"/>
    <property type="match status" value="1"/>
</dbReference>
<dbReference type="SUPFAM" id="SSF55073">
    <property type="entry name" value="Nucleotide cyclase"/>
    <property type="match status" value="1"/>
</dbReference>
<dbReference type="InterPro" id="IPR029787">
    <property type="entry name" value="Nucleotide_cyclase"/>
</dbReference>
<dbReference type="RefSeq" id="WP_352886956.1">
    <property type="nucleotide sequence ID" value="NZ_JBEPIJ010000002.1"/>
</dbReference>
<dbReference type="EMBL" id="JBEPIJ010000002">
    <property type="protein sequence ID" value="MES0872793.1"/>
    <property type="molecule type" value="Genomic_DNA"/>
</dbReference>
<dbReference type="SMART" id="SM00240">
    <property type="entry name" value="FHA"/>
    <property type="match status" value="1"/>
</dbReference>
<proteinExistence type="predicted"/>
<evidence type="ECO:0000313" key="3">
    <source>
        <dbReference type="EMBL" id="MES0872793.1"/>
    </source>
</evidence>
<keyword evidence="4" id="KW-1185">Reference proteome</keyword>
<reference evidence="3 4" key="1">
    <citation type="submission" date="2024-06" db="EMBL/GenBank/DDBJ databases">
        <authorList>
            <person name="Li Z."/>
            <person name="Jiang Y."/>
        </authorList>
    </citation>
    <scope>NUCLEOTIDE SEQUENCE [LARGE SCALE GENOMIC DNA]</scope>
    <source>
        <strain evidence="3 4">HSW-8</strain>
    </source>
</reference>
<evidence type="ECO:0000259" key="2">
    <source>
        <dbReference type="PROSITE" id="PS50125"/>
    </source>
</evidence>
<dbReference type="Pfam" id="PF00498">
    <property type="entry name" value="FHA"/>
    <property type="match status" value="1"/>
</dbReference>
<dbReference type="SMART" id="SM00044">
    <property type="entry name" value="CYCc"/>
    <property type="match status" value="1"/>
</dbReference>
<dbReference type="Pfam" id="PF00211">
    <property type="entry name" value="Guanylate_cyc"/>
    <property type="match status" value="1"/>
</dbReference>
<evidence type="ECO:0000259" key="1">
    <source>
        <dbReference type="PROSITE" id="PS50006"/>
    </source>
</evidence>
<dbReference type="PROSITE" id="PS50006">
    <property type="entry name" value="FHA_DOMAIN"/>
    <property type="match status" value="1"/>
</dbReference>
<dbReference type="PANTHER" id="PTHR43081:SF19">
    <property type="entry name" value="PH-SENSITIVE ADENYLATE CYCLASE RV1264"/>
    <property type="match status" value="1"/>
</dbReference>
<feature type="domain" description="Guanylate cyclase" evidence="2">
    <location>
        <begin position="5"/>
        <end position="118"/>
    </location>
</feature>
<dbReference type="Proteomes" id="UP001465331">
    <property type="component" value="Unassembled WGS sequence"/>
</dbReference>
<evidence type="ECO:0000313" key="4">
    <source>
        <dbReference type="Proteomes" id="UP001465331"/>
    </source>
</evidence>
<name>A0ABV2A6H3_9GAMM</name>